<organism evidence="2 3">
    <name type="scientific">Anopheles farauti</name>
    <dbReference type="NCBI Taxonomy" id="69004"/>
    <lineage>
        <taxon>Eukaryota</taxon>
        <taxon>Metazoa</taxon>
        <taxon>Ecdysozoa</taxon>
        <taxon>Arthropoda</taxon>
        <taxon>Hexapoda</taxon>
        <taxon>Insecta</taxon>
        <taxon>Pterygota</taxon>
        <taxon>Neoptera</taxon>
        <taxon>Endopterygota</taxon>
        <taxon>Diptera</taxon>
        <taxon>Nematocera</taxon>
        <taxon>Culicoidea</taxon>
        <taxon>Culicidae</taxon>
        <taxon>Anophelinae</taxon>
        <taxon>Anopheles</taxon>
    </lineage>
</organism>
<name>A0A182QF37_9DIPT</name>
<proteinExistence type="predicted"/>
<evidence type="ECO:0000256" key="1">
    <source>
        <dbReference type="SAM" id="Phobius"/>
    </source>
</evidence>
<reference evidence="2" key="2">
    <citation type="submission" date="2020-05" db="UniProtKB">
        <authorList>
            <consortium name="EnsemblMetazoa"/>
        </authorList>
    </citation>
    <scope>IDENTIFICATION</scope>
    <source>
        <strain evidence="2">FAR1</strain>
    </source>
</reference>
<dbReference type="EMBL" id="AXCN02001581">
    <property type="status" value="NOT_ANNOTATED_CDS"/>
    <property type="molecule type" value="Genomic_DNA"/>
</dbReference>
<keyword evidence="1" id="KW-1133">Transmembrane helix</keyword>
<dbReference type="VEuPathDB" id="VectorBase:AFAF008891"/>
<feature type="transmembrane region" description="Helical" evidence="1">
    <location>
        <begin position="20"/>
        <end position="39"/>
    </location>
</feature>
<dbReference type="AlphaFoldDB" id="A0A182QF37"/>
<keyword evidence="1" id="KW-0472">Membrane</keyword>
<sequence length="101" mass="11436">MPPPVQNRMELLMKIMSAGIHVFLVVFEQLLILLIIIILARSSAPAASPSWLWNAFSTRHLFPLLAAAMIAKEREKRSRLHHSCKDETSIALPYHSNGMEM</sequence>
<dbReference type="Proteomes" id="UP000075886">
    <property type="component" value="Unassembled WGS sequence"/>
</dbReference>
<protein>
    <submittedName>
        <fullName evidence="2">Uncharacterized protein</fullName>
    </submittedName>
</protein>
<keyword evidence="3" id="KW-1185">Reference proteome</keyword>
<evidence type="ECO:0000313" key="2">
    <source>
        <dbReference type="EnsemblMetazoa" id="AFAF008891-PA"/>
    </source>
</evidence>
<dbReference type="EnsemblMetazoa" id="AFAF008891-RA">
    <property type="protein sequence ID" value="AFAF008891-PA"/>
    <property type="gene ID" value="AFAF008891"/>
</dbReference>
<accession>A0A182QF37</accession>
<reference evidence="3" key="1">
    <citation type="submission" date="2014-01" db="EMBL/GenBank/DDBJ databases">
        <title>The Genome Sequence of Anopheles farauti FAR1 (V2).</title>
        <authorList>
            <consortium name="The Broad Institute Genomics Platform"/>
            <person name="Neafsey D.E."/>
            <person name="Besansky N."/>
            <person name="Howell P."/>
            <person name="Walton C."/>
            <person name="Young S.K."/>
            <person name="Zeng Q."/>
            <person name="Gargeya S."/>
            <person name="Fitzgerald M."/>
            <person name="Haas B."/>
            <person name="Abouelleil A."/>
            <person name="Allen A.W."/>
            <person name="Alvarado L."/>
            <person name="Arachchi H.M."/>
            <person name="Berlin A.M."/>
            <person name="Chapman S.B."/>
            <person name="Gainer-Dewar J."/>
            <person name="Goldberg J."/>
            <person name="Griggs A."/>
            <person name="Gujja S."/>
            <person name="Hansen M."/>
            <person name="Howarth C."/>
            <person name="Imamovic A."/>
            <person name="Ireland A."/>
            <person name="Larimer J."/>
            <person name="McCowan C."/>
            <person name="Murphy C."/>
            <person name="Pearson M."/>
            <person name="Poon T.W."/>
            <person name="Priest M."/>
            <person name="Roberts A."/>
            <person name="Saif S."/>
            <person name="Shea T."/>
            <person name="Sisk P."/>
            <person name="Sykes S."/>
            <person name="Wortman J."/>
            <person name="Nusbaum C."/>
            <person name="Birren B."/>
        </authorList>
    </citation>
    <scope>NUCLEOTIDE SEQUENCE [LARGE SCALE GENOMIC DNA]</scope>
    <source>
        <strain evidence="3">FAR1</strain>
    </source>
</reference>
<evidence type="ECO:0000313" key="3">
    <source>
        <dbReference type="Proteomes" id="UP000075886"/>
    </source>
</evidence>
<keyword evidence="1" id="KW-0812">Transmembrane</keyword>